<evidence type="ECO:0000313" key="3">
    <source>
        <dbReference type="Proteomes" id="UP001221142"/>
    </source>
</evidence>
<feature type="compositionally biased region" description="Low complexity" evidence="1">
    <location>
        <begin position="137"/>
        <end position="149"/>
    </location>
</feature>
<accession>A0AAD7BA21</accession>
<feature type="compositionally biased region" description="Polar residues" evidence="1">
    <location>
        <begin position="156"/>
        <end position="171"/>
    </location>
</feature>
<dbReference type="Proteomes" id="UP001221142">
    <property type="component" value="Unassembled WGS sequence"/>
</dbReference>
<comment type="caution">
    <text evidence="2">The sequence shown here is derived from an EMBL/GenBank/DDBJ whole genome shotgun (WGS) entry which is preliminary data.</text>
</comment>
<evidence type="ECO:0000313" key="2">
    <source>
        <dbReference type="EMBL" id="KAJ7615312.1"/>
    </source>
</evidence>
<proteinExistence type="predicted"/>
<gene>
    <name evidence="2" type="ORF">FB45DRAFT_242512</name>
</gene>
<dbReference type="AlphaFoldDB" id="A0AAD7BA21"/>
<feature type="compositionally biased region" description="Polar residues" evidence="1">
    <location>
        <begin position="22"/>
        <end position="31"/>
    </location>
</feature>
<name>A0AAD7BA21_9AGAR</name>
<organism evidence="2 3">
    <name type="scientific">Roridomyces roridus</name>
    <dbReference type="NCBI Taxonomy" id="1738132"/>
    <lineage>
        <taxon>Eukaryota</taxon>
        <taxon>Fungi</taxon>
        <taxon>Dikarya</taxon>
        <taxon>Basidiomycota</taxon>
        <taxon>Agaricomycotina</taxon>
        <taxon>Agaricomycetes</taxon>
        <taxon>Agaricomycetidae</taxon>
        <taxon>Agaricales</taxon>
        <taxon>Marasmiineae</taxon>
        <taxon>Mycenaceae</taxon>
        <taxon>Roridomyces</taxon>
    </lineage>
</organism>
<feature type="compositionally biased region" description="Polar residues" evidence="1">
    <location>
        <begin position="1"/>
        <end position="13"/>
    </location>
</feature>
<sequence>MSTFAHPANTQPTRLEPPAPSPQQARTTSVIKTKPRSERRSLNEEATALCRALSKEGLRNPTLAAHFKVARSTISKTVNNGFGDDLSQDAALLPANWRQIARELKNKTHPAETAVAESGRTRSTRKAAVTASKRIRASATTSTSVTSSGARERAKQVSSAHPQSNSQASPQADPNWSFLCAFVRGVPLEPAWAGALLLEGYTEEKLISMSRQPLQQIRDFVDHSPLFERLKEVDRSSLLVAAIKRLGEMEY</sequence>
<reference evidence="2" key="1">
    <citation type="submission" date="2023-03" db="EMBL/GenBank/DDBJ databases">
        <title>Massive genome expansion in bonnet fungi (Mycena s.s.) driven by repeated elements and novel gene families across ecological guilds.</title>
        <authorList>
            <consortium name="Lawrence Berkeley National Laboratory"/>
            <person name="Harder C.B."/>
            <person name="Miyauchi S."/>
            <person name="Viragh M."/>
            <person name="Kuo A."/>
            <person name="Thoen E."/>
            <person name="Andreopoulos B."/>
            <person name="Lu D."/>
            <person name="Skrede I."/>
            <person name="Drula E."/>
            <person name="Henrissat B."/>
            <person name="Morin E."/>
            <person name="Kohler A."/>
            <person name="Barry K."/>
            <person name="LaButti K."/>
            <person name="Morin E."/>
            <person name="Salamov A."/>
            <person name="Lipzen A."/>
            <person name="Mereny Z."/>
            <person name="Hegedus B."/>
            <person name="Baldrian P."/>
            <person name="Stursova M."/>
            <person name="Weitz H."/>
            <person name="Taylor A."/>
            <person name="Grigoriev I.V."/>
            <person name="Nagy L.G."/>
            <person name="Martin F."/>
            <person name="Kauserud H."/>
        </authorList>
    </citation>
    <scope>NUCLEOTIDE SEQUENCE</scope>
    <source>
        <strain evidence="2">9284</strain>
    </source>
</reference>
<keyword evidence="3" id="KW-1185">Reference proteome</keyword>
<feature type="region of interest" description="Disordered" evidence="1">
    <location>
        <begin position="1"/>
        <end position="45"/>
    </location>
</feature>
<protein>
    <submittedName>
        <fullName evidence="2">Uncharacterized protein</fullName>
    </submittedName>
</protein>
<dbReference type="EMBL" id="JARKIF010000024">
    <property type="protein sequence ID" value="KAJ7615312.1"/>
    <property type="molecule type" value="Genomic_DNA"/>
</dbReference>
<feature type="region of interest" description="Disordered" evidence="1">
    <location>
        <begin position="105"/>
        <end position="171"/>
    </location>
</feature>
<evidence type="ECO:0000256" key="1">
    <source>
        <dbReference type="SAM" id="MobiDB-lite"/>
    </source>
</evidence>